<dbReference type="Pfam" id="PF01138">
    <property type="entry name" value="RNase_PH"/>
    <property type="match status" value="1"/>
</dbReference>
<dbReference type="Pfam" id="PF03725">
    <property type="entry name" value="RNase_PH_C"/>
    <property type="match status" value="1"/>
</dbReference>
<dbReference type="InterPro" id="IPR027408">
    <property type="entry name" value="PNPase/RNase_PH_dom_sf"/>
</dbReference>
<dbReference type="EMBL" id="KF900393">
    <property type="protein sequence ID" value="AIE93410.1"/>
    <property type="molecule type" value="Genomic_DNA"/>
</dbReference>
<dbReference type="HAMAP" id="MF_00564">
    <property type="entry name" value="RNase_PH"/>
    <property type="match status" value="1"/>
</dbReference>
<evidence type="ECO:0000256" key="5">
    <source>
        <dbReference type="ARBA" id="ARBA00022835"/>
    </source>
</evidence>
<dbReference type="InterPro" id="IPR018336">
    <property type="entry name" value="RNase_PH_CS"/>
</dbReference>
<keyword evidence="3" id="KW-0820">tRNA-binding</keyword>
<dbReference type="GO" id="GO:0008033">
    <property type="term" value="P:tRNA processing"/>
    <property type="evidence" value="ECO:0007669"/>
    <property type="project" value="UniProtKB-KW"/>
</dbReference>
<evidence type="ECO:0000256" key="1">
    <source>
        <dbReference type="ARBA" id="ARBA00006678"/>
    </source>
</evidence>
<evidence type="ECO:0000256" key="3">
    <source>
        <dbReference type="ARBA" id="ARBA00022555"/>
    </source>
</evidence>
<keyword evidence="2" id="KW-0698">rRNA processing</keyword>
<keyword evidence="10" id="KW-0548">Nucleotidyltransferase</keyword>
<dbReference type="NCBIfam" id="TIGR01966">
    <property type="entry name" value="RNasePH"/>
    <property type="match status" value="1"/>
</dbReference>
<keyword evidence="4" id="KW-0819">tRNA processing</keyword>
<dbReference type="GO" id="GO:0016075">
    <property type="term" value="P:rRNA catabolic process"/>
    <property type="evidence" value="ECO:0007669"/>
    <property type="project" value="TreeGrafter"/>
</dbReference>
<dbReference type="PANTHER" id="PTHR11953">
    <property type="entry name" value="EXOSOME COMPLEX COMPONENT"/>
    <property type="match status" value="1"/>
</dbReference>
<dbReference type="PANTHER" id="PTHR11953:SF0">
    <property type="entry name" value="EXOSOME COMPLEX COMPONENT RRP41"/>
    <property type="match status" value="1"/>
</dbReference>
<name>A0A075FP46_9EURY</name>
<dbReference type="AlphaFoldDB" id="A0A075FP46"/>
<evidence type="ECO:0000259" key="8">
    <source>
        <dbReference type="Pfam" id="PF01138"/>
    </source>
</evidence>
<evidence type="ECO:0000259" key="9">
    <source>
        <dbReference type="Pfam" id="PF03725"/>
    </source>
</evidence>
<dbReference type="GO" id="GO:0000049">
    <property type="term" value="F:tRNA binding"/>
    <property type="evidence" value="ECO:0007669"/>
    <property type="project" value="UniProtKB-KW"/>
</dbReference>
<dbReference type="InterPro" id="IPR015847">
    <property type="entry name" value="ExoRNase_PH_dom2"/>
</dbReference>
<dbReference type="GO" id="GO:0009022">
    <property type="term" value="F:tRNA nucleotidyltransferase activity"/>
    <property type="evidence" value="ECO:0007669"/>
    <property type="project" value="UniProtKB-EC"/>
</dbReference>
<dbReference type="InterPro" id="IPR020568">
    <property type="entry name" value="Ribosomal_Su5_D2-typ_SF"/>
</dbReference>
<keyword evidence="6" id="KW-0694">RNA-binding</keyword>
<evidence type="ECO:0000256" key="4">
    <source>
        <dbReference type="ARBA" id="ARBA00022694"/>
    </source>
</evidence>
<proteinExistence type="inferred from homology"/>
<dbReference type="Gene3D" id="3.30.230.70">
    <property type="entry name" value="GHMP Kinase, N-terminal domain"/>
    <property type="match status" value="1"/>
</dbReference>
<feature type="domain" description="Exoribonuclease phosphorolytic" evidence="8">
    <location>
        <begin position="28"/>
        <end position="157"/>
    </location>
</feature>
<dbReference type="SUPFAM" id="SSF55666">
    <property type="entry name" value="Ribonuclease PH domain 2-like"/>
    <property type="match status" value="1"/>
</dbReference>
<keyword evidence="5" id="KW-0271">Exosome</keyword>
<dbReference type="PROSITE" id="PS01277">
    <property type="entry name" value="RIBONUCLEASE_PH"/>
    <property type="match status" value="1"/>
</dbReference>
<dbReference type="InterPro" id="IPR002381">
    <property type="entry name" value="RNase_PH_bac-type"/>
</dbReference>
<dbReference type="InterPro" id="IPR036345">
    <property type="entry name" value="ExoRNase_PH_dom2_sf"/>
</dbReference>
<dbReference type="SUPFAM" id="SSF54211">
    <property type="entry name" value="Ribosomal protein S5 domain 2-like"/>
    <property type="match status" value="1"/>
</dbReference>
<protein>
    <submittedName>
        <fullName evidence="10">Ribonuclease PH (Rph)</fullName>
        <ecNumber evidence="10">2.7.7.56</ecNumber>
    </submittedName>
</protein>
<evidence type="ECO:0000313" key="10">
    <source>
        <dbReference type="EMBL" id="AIE93410.1"/>
    </source>
</evidence>
<gene>
    <name evidence="10" type="primary">rph</name>
</gene>
<dbReference type="EC" id="2.7.7.56" evidence="10"/>
<dbReference type="InterPro" id="IPR001247">
    <property type="entry name" value="ExoRNase_PH_dom1"/>
</dbReference>
<evidence type="ECO:0000256" key="7">
    <source>
        <dbReference type="SAM" id="MobiDB-lite"/>
    </source>
</evidence>
<evidence type="ECO:0000256" key="6">
    <source>
        <dbReference type="ARBA" id="ARBA00022884"/>
    </source>
</evidence>
<feature type="domain" description="Exoribonuclease phosphorolytic" evidence="9">
    <location>
        <begin position="205"/>
        <end position="269"/>
    </location>
</feature>
<reference evidence="10" key="1">
    <citation type="journal article" date="2014" name="Genome Biol. Evol.">
        <title>Pangenome evidence for extensive interdomain horizontal transfer affecting lineage core and shell genes in uncultured planktonic thaumarchaeota and euryarchaeota.</title>
        <authorList>
            <person name="Deschamps P."/>
            <person name="Zivanovic Y."/>
            <person name="Moreira D."/>
            <person name="Rodriguez-Valera F."/>
            <person name="Lopez-Garcia P."/>
        </authorList>
    </citation>
    <scope>NUCLEOTIDE SEQUENCE</scope>
</reference>
<feature type="region of interest" description="Disordered" evidence="7">
    <location>
        <begin position="1"/>
        <end position="25"/>
    </location>
</feature>
<keyword evidence="10" id="KW-0808">Transferase</keyword>
<organism evidence="10">
    <name type="scientific">uncultured marine group II/III euryarchaeote AD1000_35_F01</name>
    <dbReference type="NCBI Taxonomy" id="1457758"/>
    <lineage>
        <taxon>Archaea</taxon>
        <taxon>Methanobacteriati</taxon>
        <taxon>Methanobacteriota</taxon>
        <taxon>environmental samples</taxon>
    </lineage>
</organism>
<dbReference type="InterPro" id="IPR050080">
    <property type="entry name" value="RNase_PH"/>
</dbReference>
<dbReference type="GO" id="GO:0006364">
    <property type="term" value="P:rRNA processing"/>
    <property type="evidence" value="ECO:0007669"/>
    <property type="project" value="UniProtKB-KW"/>
</dbReference>
<comment type="similarity">
    <text evidence="1">Belongs to the RNase PH family.</text>
</comment>
<dbReference type="GO" id="GO:0000178">
    <property type="term" value="C:exosome (RNase complex)"/>
    <property type="evidence" value="ECO:0007669"/>
    <property type="project" value="UniProtKB-KW"/>
</dbReference>
<accession>A0A075FP46</accession>
<sequence length="286" mass="30815">MIHAGLTARRAMAKPKSGAVDNERDAGEMREVEVALDFTPNALASLVYRQGDTIVLACATKADRLPRWFPRDSGRGWVHAEYALLPGSTNSRFRRERNGAKGRTQEIERLVARSLRGAVDLDELGPIALTVDCDVLNADGGTRCASVTAASLALRLAVRRLIASGECLPKDRRLSREDVKKGIEAPELSEDEKSAHELAVMPNDVAALSVGMVAGEVKTDLDYILDSNADVDMNVVMTSDGGFVEVQGTGEEATYTREELDAMIDAATTGISELHVFQDSVLAEAS</sequence>
<evidence type="ECO:0000256" key="2">
    <source>
        <dbReference type="ARBA" id="ARBA00022552"/>
    </source>
</evidence>